<gene>
    <name evidence="4" type="ORF">AU252_20290</name>
</gene>
<evidence type="ECO:0000313" key="4">
    <source>
        <dbReference type="EMBL" id="ALV43210.1"/>
    </source>
</evidence>
<evidence type="ECO:0000256" key="2">
    <source>
        <dbReference type="SAM" id="MobiDB-lite"/>
    </source>
</evidence>
<sequence>MLGLGFLLTLSAFFARYWVGAQDFQQTFPWTALDKDDLAVVQSVAANVGTAFLTAGLFALFEPLLRKTVRAEAKSAASEAIGPVEQGLKKRLSSLEQQVAAAVESDIESQDNAIKAATENLTYPTMLALMREASKIRALHDDLIVTHATDPPEELALTFALREYEKTYDHHPIGTGYSLVLMAHSNQAAAIEQSEQVWGPGQDFSEVAHALILELAKEGHSIRSDIDWDLVSTRIVSTLATAIRSWRRDPDPHASQQSEEQHPARNSHVFHFGPIQ</sequence>
<protein>
    <submittedName>
        <fullName evidence="4">Uncharacterized protein</fullName>
    </submittedName>
</protein>
<keyword evidence="3" id="KW-0472">Membrane</keyword>
<dbReference type="AlphaFoldDB" id="A0A0U3QDC4"/>
<dbReference type="Proteomes" id="UP000065151">
    <property type="component" value="Chromosome"/>
</dbReference>
<proteinExistence type="predicted"/>
<dbReference type="EMBL" id="CP013747">
    <property type="protein sequence ID" value="ALV43210.1"/>
    <property type="molecule type" value="Genomic_DNA"/>
</dbReference>
<keyword evidence="3" id="KW-0812">Transmembrane</keyword>
<feature type="transmembrane region" description="Helical" evidence="3">
    <location>
        <begin position="45"/>
        <end position="65"/>
    </location>
</feature>
<dbReference type="KEGG" id="psul:AU252_20290"/>
<accession>A0A0U3QDC4</accession>
<keyword evidence="3" id="KW-1133">Transmembrane helix</keyword>
<feature type="coiled-coil region" evidence="1">
    <location>
        <begin position="85"/>
        <end position="120"/>
    </location>
</feature>
<feature type="region of interest" description="Disordered" evidence="2">
    <location>
        <begin position="247"/>
        <end position="268"/>
    </location>
</feature>
<keyword evidence="1" id="KW-0175">Coiled coil</keyword>
<evidence type="ECO:0000313" key="5">
    <source>
        <dbReference type="Proteomes" id="UP000065151"/>
    </source>
</evidence>
<reference evidence="4 5" key="1">
    <citation type="submission" date="2015-12" db="EMBL/GenBank/DDBJ databases">
        <authorList>
            <person name="Shamseldin A."/>
            <person name="Moawad H."/>
            <person name="Abd El-Rahim W.M."/>
            <person name="Sadowsky M.J."/>
        </authorList>
    </citation>
    <scope>NUCLEOTIDE SEQUENCE [LARGE SCALE GENOMIC DNA]</scope>
    <source>
        <strain evidence="4 5">Ar51</strain>
    </source>
</reference>
<organism evidence="4">
    <name type="scientific">Pseudarthrobacter sulfonivorans</name>
    <dbReference type="NCBI Taxonomy" id="121292"/>
    <lineage>
        <taxon>Bacteria</taxon>
        <taxon>Bacillati</taxon>
        <taxon>Actinomycetota</taxon>
        <taxon>Actinomycetes</taxon>
        <taxon>Micrococcales</taxon>
        <taxon>Micrococcaceae</taxon>
        <taxon>Pseudarthrobacter</taxon>
    </lineage>
</organism>
<evidence type="ECO:0000256" key="3">
    <source>
        <dbReference type="SAM" id="Phobius"/>
    </source>
</evidence>
<evidence type="ECO:0000256" key="1">
    <source>
        <dbReference type="SAM" id="Coils"/>
    </source>
</evidence>
<name>A0A0U3QDC4_9MICC</name>